<dbReference type="InterPro" id="IPR055690">
    <property type="entry name" value="DUF7266"/>
</dbReference>
<dbReference type="AlphaFoldDB" id="A0ABD5P5C8"/>
<evidence type="ECO:0000313" key="2">
    <source>
        <dbReference type="EMBL" id="MFC4249335.1"/>
    </source>
</evidence>
<reference evidence="2 3" key="1">
    <citation type="journal article" date="2014" name="Int. J. Syst. Evol. Microbiol.">
        <title>Complete genome sequence of Corynebacterium casei LMG S-19264T (=DSM 44701T), isolated from a smear-ripened cheese.</title>
        <authorList>
            <consortium name="US DOE Joint Genome Institute (JGI-PGF)"/>
            <person name="Walter F."/>
            <person name="Albersmeier A."/>
            <person name="Kalinowski J."/>
            <person name="Ruckert C."/>
        </authorList>
    </citation>
    <scope>NUCLEOTIDE SEQUENCE [LARGE SCALE GENOMIC DNA]</scope>
    <source>
        <strain evidence="2 3">IBRC-M 10912</strain>
    </source>
</reference>
<keyword evidence="1" id="KW-1133">Transmembrane helix</keyword>
<dbReference type="Proteomes" id="UP001595821">
    <property type="component" value="Unassembled WGS sequence"/>
</dbReference>
<dbReference type="Pfam" id="PF23928">
    <property type="entry name" value="DUF7266"/>
    <property type="match status" value="1"/>
</dbReference>
<keyword evidence="1" id="KW-0812">Transmembrane</keyword>
<comment type="caution">
    <text evidence="2">The sequence shown here is derived from an EMBL/GenBank/DDBJ whole genome shotgun (WGS) entry which is preliminary data.</text>
</comment>
<dbReference type="GeneID" id="71855748"/>
<evidence type="ECO:0008006" key="4">
    <source>
        <dbReference type="Google" id="ProtNLM"/>
    </source>
</evidence>
<sequence length="164" mass="16960">MTVRLHEDERGVSIAITHVLTIAITTTLIAGLLVGAGTVLDGEKERSGTQSLETVGERVAGEVASVDRLAGNESGDVTLYADHPREVSGSTYTIEVLGSDACTNEDLIDDGVDACLRLTSHGGDVTAAVPIANETTLDTDSTASGGSIAVEYDGDEISIESDPR</sequence>
<protein>
    <recommendedName>
        <fullName evidence="4">Flagellin</fullName>
    </recommendedName>
</protein>
<feature type="transmembrane region" description="Helical" evidence="1">
    <location>
        <begin position="12"/>
        <end position="40"/>
    </location>
</feature>
<evidence type="ECO:0000256" key="1">
    <source>
        <dbReference type="SAM" id="Phobius"/>
    </source>
</evidence>
<dbReference type="RefSeq" id="WP_246970650.1">
    <property type="nucleotide sequence ID" value="NZ_CP095397.1"/>
</dbReference>
<name>A0ABD5P5C8_9EURY</name>
<evidence type="ECO:0000313" key="3">
    <source>
        <dbReference type="Proteomes" id="UP001595821"/>
    </source>
</evidence>
<dbReference type="EMBL" id="JBHSDJ010000132">
    <property type="protein sequence ID" value="MFC4249335.1"/>
    <property type="molecule type" value="Genomic_DNA"/>
</dbReference>
<gene>
    <name evidence="2" type="ORF">ACFOZ7_20790</name>
</gene>
<organism evidence="2 3">
    <name type="scientific">Natribaculum luteum</name>
    <dbReference type="NCBI Taxonomy" id="1586232"/>
    <lineage>
        <taxon>Archaea</taxon>
        <taxon>Methanobacteriati</taxon>
        <taxon>Methanobacteriota</taxon>
        <taxon>Stenosarchaea group</taxon>
        <taxon>Halobacteria</taxon>
        <taxon>Halobacteriales</taxon>
        <taxon>Natrialbaceae</taxon>
        <taxon>Natribaculum</taxon>
    </lineage>
</organism>
<accession>A0ABD5P5C8</accession>
<proteinExistence type="predicted"/>
<keyword evidence="1" id="KW-0472">Membrane</keyword>